<dbReference type="RefSeq" id="WP_232309844.1">
    <property type="nucleotide sequence ID" value="NZ_CP013729.1"/>
</dbReference>
<organism evidence="1 2">
    <name type="scientific">Roseateles depolymerans</name>
    <dbReference type="NCBI Taxonomy" id="76731"/>
    <lineage>
        <taxon>Bacteria</taxon>
        <taxon>Pseudomonadati</taxon>
        <taxon>Pseudomonadota</taxon>
        <taxon>Betaproteobacteria</taxon>
        <taxon>Burkholderiales</taxon>
        <taxon>Sphaerotilaceae</taxon>
        <taxon>Roseateles</taxon>
    </lineage>
</organism>
<dbReference type="InterPro" id="IPR040198">
    <property type="entry name" value="Fido_containing"/>
</dbReference>
<reference evidence="1 2" key="1">
    <citation type="submission" date="2015-12" db="EMBL/GenBank/DDBJ databases">
        <title>Complete genome of Roseateles depolymerans KCTC 42856.</title>
        <authorList>
            <person name="Kim K.M."/>
        </authorList>
    </citation>
    <scope>NUCLEOTIDE SEQUENCE [LARGE SCALE GENOMIC DNA]</scope>
    <source>
        <strain evidence="1 2">KCTC 42856</strain>
    </source>
</reference>
<dbReference type="SUPFAM" id="SSF140931">
    <property type="entry name" value="Fic-like"/>
    <property type="match status" value="1"/>
</dbReference>
<dbReference type="Gene3D" id="1.10.3290.10">
    <property type="entry name" value="Fido-like domain"/>
    <property type="match status" value="1"/>
</dbReference>
<dbReference type="PROSITE" id="PS51459">
    <property type="entry name" value="FIDO"/>
    <property type="match status" value="1"/>
</dbReference>
<dbReference type="Proteomes" id="UP000060699">
    <property type="component" value="Chromosome"/>
</dbReference>
<dbReference type="KEGG" id="rdp:RD2015_4204"/>
<proteinExistence type="predicted"/>
<dbReference type="AlphaFoldDB" id="A0A0U3MIY7"/>
<keyword evidence="2" id="KW-1185">Reference proteome</keyword>
<dbReference type="InterPro" id="IPR036597">
    <property type="entry name" value="Fido-like_dom_sf"/>
</dbReference>
<dbReference type="InterPro" id="IPR003812">
    <property type="entry name" value="Fido"/>
</dbReference>
<accession>A0A0U3MIY7</accession>
<dbReference type="Gene3D" id="1.10.10.10">
    <property type="entry name" value="Winged helix-like DNA-binding domain superfamily/Winged helix DNA-binding domain"/>
    <property type="match status" value="1"/>
</dbReference>
<dbReference type="Pfam" id="PF13776">
    <property type="entry name" value="DUF4172"/>
    <property type="match status" value="1"/>
</dbReference>
<dbReference type="PANTHER" id="PTHR13504">
    <property type="entry name" value="FIDO DOMAIN-CONTAINING PROTEIN DDB_G0283145"/>
    <property type="match status" value="1"/>
</dbReference>
<dbReference type="Pfam" id="PF02661">
    <property type="entry name" value="Fic"/>
    <property type="match status" value="1"/>
</dbReference>
<dbReference type="InterPro" id="IPR025230">
    <property type="entry name" value="DUF4172"/>
</dbReference>
<name>A0A0U3MIY7_9BURK</name>
<protein>
    <submittedName>
        <fullName evidence="1">Uncharacterized protein</fullName>
    </submittedName>
</protein>
<gene>
    <name evidence="1" type="ORF">RD2015_4204</name>
</gene>
<sequence>MYIWQRPDWPSFRFDSTAALPELAEAHRALGELEGQAHAIGMDAANQVTLDAFSKEVVATAAIEGEALAAEVVRSSVMRRLGLSDEGVADRHVDGLVDIVNDAVTALDQPLDEDRLCRWQSALFPGGTSGIVRIAVGRYRDHEDPMQIVSGQPGREVVHYQAPPSHAVRAEMERFLAWFADTTPSRLLTSDRVATPLDGLARAAIAHLWFESIHPFEDGNGRLGRAVMDLALAQHQGGSVRLYSLSGQLLASRKAYYDQLNQAQRGDLDVTAWIRWLVQQFAAACRHATGVIRSALVKRAFWDQHAHQMTQERQRKVVQRLLDDGDGGFQGGLNADKYMKMTGTSKATATRDLMALVAAGVLRSSGAGRAVRYYVNVPGWTHGIDQSSTAPPADSSAQSSS</sequence>
<dbReference type="InterPro" id="IPR036388">
    <property type="entry name" value="WH-like_DNA-bd_sf"/>
</dbReference>
<dbReference type="EMBL" id="CP013729">
    <property type="protein sequence ID" value="ALV08653.1"/>
    <property type="molecule type" value="Genomic_DNA"/>
</dbReference>
<dbReference type="PANTHER" id="PTHR13504:SF33">
    <property type="entry name" value="FIC FAMILY PROTEIN"/>
    <property type="match status" value="1"/>
</dbReference>
<evidence type="ECO:0000313" key="2">
    <source>
        <dbReference type="Proteomes" id="UP000060699"/>
    </source>
</evidence>
<evidence type="ECO:0000313" key="1">
    <source>
        <dbReference type="EMBL" id="ALV08653.1"/>
    </source>
</evidence>
<dbReference type="STRING" id="76731.RD2015_4204"/>